<dbReference type="Proteomes" id="UP000654075">
    <property type="component" value="Unassembled WGS sequence"/>
</dbReference>
<accession>A0A813EGJ3</accession>
<dbReference type="SUPFAM" id="SSF103473">
    <property type="entry name" value="MFS general substrate transporter"/>
    <property type="match status" value="1"/>
</dbReference>
<dbReference type="AlphaFoldDB" id="A0A813EGJ3"/>
<evidence type="ECO:0000256" key="3">
    <source>
        <dbReference type="ARBA" id="ARBA00022692"/>
    </source>
</evidence>
<dbReference type="Pfam" id="PF12832">
    <property type="entry name" value="MFS_1_like"/>
    <property type="match status" value="1"/>
</dbReference>
<dbReference type="InterPro" id="IPR036259">
    <property type="entry name" value="MFS_trans_sf"/>
</dbReference>
<comment type="similarity">
    <text evidence="2">Belongs to the major facilitator superfamily. MFSD6 family.</text>
</comment>
<feature type="non-terminal residue" evidence="8">
    <location>
        <position position="1"/>
    </location>
</feature>
<evidence type="ECO:0000256" key="4">
    <source>
        <dbReference type="ARBA" id="ARBA00022989"/>
    </source>
</evidence>
<keyword evidence="4 6" id="KW-1133">Transmembrane helix</keyword>
<dbReference type="InterPro" id="IPR051717">
    <property type="entry name" value="MFS_MFSD6"/>
</dbReference>
<dbReference type="PANTHER" id="PTHR16172:SF41">
    <property type="entry name" value="MAJOR FACILITATOR SUPERFAMILY DOMAIN-CONTAINING PROTEIN 6-LIKE"/>
    <property type="match status" value="1"/>
</dbReference>
<evidence type="ECO:0000313" key="9">
    <source>
        <dbReference type="Proteomes" id="UP000654075"/>
    </source>
</evidence>
<comment type="subcellular location">
    <subcellularLocation>
        <location evidence="1">Membrane</location>
        <topology evidence="1">Multi-pass membrane protein</topology>
    </subcellularLocation>
</comment>
<keyword evidence="9" id="KW-1185">Reference proteome</keyword>
<dbReference type="OrthoDB" id="441415at2759"/>
<dbReference type="EMBL" id="CAJNNV010012978">
    <property type="protein sequence ID" value="CAE8601263.1"/>
    <property type="molecule type" value="Genomic_DNA"/>
</dbReference>
<gene>
    <name evidence="8" type="ORF">PGLA1383_LOCUS19558</name>
</gene>
<comment type="caution">
    <text evidence="8">The sequence shown here is derived from an EMBL/GenBank/DDBJ whole genome shotgun (WGS) entry which is preliminary data.</text>
</comment>
<name>A0A813EGJ3_POLGL</name>
<evidence type="ECO:0000313" key="8">
    <source>
        <dbReference type="EMBL" id="CAE8601263.1"/>
    </source>
</evidence>
<protein>
    <recommendedName>
        <fullName evidence="7">Major facilitator superfamily associated domain-containing protein</fullName>
    </recommendedName>
</protein>
<dbReference type="Gene3D" id="1.20.1250.20">
    <property type="entry name" value="MFS general substrate transporter like domains"/>
    <property type="match status" value="1"/>
</dbReference>
<proteinExistence type="inferred from homology"/>
<feature type="transmembrane region" description="Helical" evidence="6">
    <location>
        <begin position="45"/>
        <end position="63"/>
    </location>
</feature>
<evidence type="ECO:0000256" key="5">
    <source>
        <dbReference type="ARBA" id="ARBA00023136"/>
    </source>
</evidence>
<evidence type="ECO:0000256" key="6">
    <source>
        <dbReference type="SAM" id="Phobius"/>
    </source>
</evidence>
<sequence>MRITCSRPEIASWLLCAAVLAMGMQHVSSFLFLYMNQRFQSSDALMGLSVTVQVLFEIPIFAFGERLLPKLGPSVLIGIAMASFAIRVFGYTLVPNAWSILLLEPLHGVTYSCFTLATVHYLNDHVPMHMISTAQ</sequence>
<feature type="domain" description="Major facilitator superfamily associated" evidence="7">
    <location>
        <begin position="6"/>
        <end position="135"/>
    </location>
</feature>
<evidence type="ECO:0000256" key="2">
    <source>
        <dbReference type="ARBA" id="ARBA00005241"/>
    </source>
</evidence>
<dbReference type="PANTHER" id="PTHR16172">
    <property type="entry name" value="MAJOR FACILITATOR SUPERFAMILY DOMAIN-CONTAINING PROTEIN 6-LIKE"/>
    <property type="match status" value="1"/>
</dbReference>
<reference evidence="8" key="1">
    <citation type="submission" date="2021-02" db="EMBL/GenBank/DDBJ databases">
        <authorList>
            <person name="Dougan E. K."/>
            <person name="Rhodes N."/>
            <person name="Thang M."/>
            <person name="Chan C."/>
        </authorList>
    </citation>
    <scope>NUCLEOTIDE SEQUENCE</scope>
</reference>
<organism evidence="8 9">
    <name type="scientific">Polarella glacialis</name>
    <name type="common">Dinoflagellate</name>
    <dbReference type="NCBI Taxonomy" id="89957"/>
    <lineage>
        <taxon>Eukaryota</taxon>
        <taxon>Sar</taxon>
        <taxon>Alveolata</taxon>
        <taxon>Dinophyceae</taxon>
        <taxon>Suessiales</taxon>
        <taxon>Suessiaceae</taxon>
        <taxon>Polarella</taxon>
    </lineage>
</organism>
<dbReference type="InterPro" id="IPR024989">
    <property type="entry name" value="MFS_assoc_dom"/>
</dbReference>
<evidence type="ECO:0000259" key="7">
    <source>
        <dbReference type="Pfam" id="PF12832"/>
    </source>
</evidence>
<keyword evidence="3 6" id="KW-0812">Transmembrane</keyword>
<dbReference type="GO" id="GO:0016020">
    <property type="term" value="C:membrane"/>
    <property type="evidence" value="ECO:0007669"/>
    <property type="project" value="UniProtKB-SubCell"/>
</dbReference>
<evidence type="ECO:0000256" key="1">
    <source>
        <dbReference type="ARBA" id="ARBA00004141"/>
    </source>
</evidence>
<feature type="transmembrane region" description="Helical" evidence="6">
    <location>
        <begin position="100"/>
        <end position="122"/>
    </location>
</feature>
<feature type="transmembrane region" description="Helical" evidence="6">
    <location>
        <begin position="75"/>
        <end position="94"/>
    </location>
</feature>
<keyword evidence="5 6" id="KW-0472">Membrane</keyword>